<dbReference type="OrthoDB" id="3980818at2759"/>
<proteinExistence type="predicted"/>
<dbReference type="InterPro" id="IPR038605">
    <property type="entry name" value="Pba1_sf"/>
</dbReference>
<dbReference type="EMBL" id="JAEUBG010003944">
    <property type="protein sequence ID" value="KAH3682117.1"/>
    <property type="molecule type" value="Genomic_DNA"/>
</dbReference>
<evidence type="ECO:0000313" key="2">
    <source>
        <dbReference type="Proteomes" id="UP000774326"/>
    </source>
</evidence>
<dbReference type="InterPro" id="IPR018855">
    <property type="entry name" value="Psome_chaperone_1_fun"/>
</dbReference>
<name>A0A9P8Q1I0_WICPI</name>
<dbReference type="GO" id="GO:0043248">
    <property type="term" value="P:proteasome assembly"/>
    <property type="evidence" value="ECO:0007669"/>
    <property type="project" value="InterPro"/>
</dbReference>
<dbReference type="AlphaFoldDB" id="A0A9P8Q1I0"/>
<accession>A0A9P8Q1I0</accession>
<comment type="caution">
    <text evidence="1">The sequence shown here is derived from an EMBL/GenBank/DDBJ whole genome shotgun (WGS) entry which is preliminary data.</text>
</comment>
<dbReference type="Proteomes" id="UP000774326">
    <property type="component" value="Unassembled WGS sequence"/>
</dbReference>
<gene>
    <name evidence="1" type="ORF">WICPIJ_006920</name>
</gene>
<evidence type="ECO:0008006" key="3">
    <source>
        <dbReference type="Google" id="ProtNLM"/>
    </source>
</evidence>
<protein>
    <recommendedName>
        <fullName evidence="3">Proteasome assembly chaperone 1</fullName>
    </recommendedName>
</protein>
<sequence>MVFKPWTDIKTPRHLVSDLDDLTPSMESPVPSVTVKLTEEGSKLSGKLLVLPQSLKFIQEAFKATLPQDQQADAVIGVIEIRNQATSTPRTEQNDQEEQEDYSLEEQLYQAHPSDFVSGHNADIQITQSQGITFIVVPNFNTPILFNLLAQSLSQHCEGIQEILTITPGQSAHLTNLTKLSNSKSQSYETIPTLTPPYYITGIAASLLTQSDTCSKRLVTALVLQSEGPQGYEKVNNDSISEVSFPLAQFIGTERKNLLKSMRNEIRGTANNFALYL</sequence>
<dbReference type="Gene3D" id="3.40.50.12120">
    <property type="entry name" value="POC1 chaperone"/>
    <property type="match status" value="1"/>
</dbReference>
<reference evidence="1" key="1">
    <citation type="journal article" date="2021" name="Open Biol.">
        <title>Shared evolutionary footprints suggest mitochondrial oxidative damage underlies multiple complex I losses in fungi.</title>
        <authorList>
            <person name="Schikora-Tamarit M.A."/>
            <person name="Marcet-Houben M."/>
            <person name="Nosek J."/>
            <person name="Gabaldon T."/>
        </authorList>
    </citation>
    <scope>NUCLEOTIDE SEQUENCE</scope>
    <source>
        <strain evidence="1">CBS2887</strain>
    </source>
</reference>
<reference evidence="1" key="2">
    <citation type="submission" date="2021-01" db="EMBL/GenBank/DDBJ databases">
        <authorList>
            <person name="Schikora-Tamarit M.A."/>
        </authorList>
    </citation>
    <scope>NUCLEOTIDE SEQUENCE</scope>
    <source>
        <strain evidence="1">CBS2887</strain>
    </source>
</reference>
<keyword evidence="2" id="KW-1185">Reference proteome</keyword>
<organism evidence="1 2">
    <name type="scientific">Wickerhamomyces pijperi</name>
    <name type="common">Yeast</name>
    <name type="synonym">Pichia pijperi</name>
    <dbReference type="NCBI Taxonomy" id="599730"/>
    <lineage>
        <taxon>Eukaryota</taxon>
        <taxon>Fungi</taxon>
        <taxon>Dikarya</taxon>
        <taxon>Ascomycota</taxon>
        <taxon>Saccharomycotina</taxon>
        <taxon>Saccharomycetes</taxon>
        <taxon>Phaffomycetales</taxon>
        <taxon>Wickerhamomycetaceae</taxon>
        <taxon>Wickerhamomyces</taxon>
    </lineage>
</organism>
<evidence type="ECO:0000313" key="1">
    <source>
        <dbReference type="EMBL" id="KAH3682117.1"/>
    </source>
</evidence>
<dbReference type="Pfam" id="PF10450">
    <property type="entry name" value="POC1"/>
    <property type="match status" value="1"/>
</dbReference>